<sequence length="86" mass="9857">MRKKTIYAKEYRDLVDGLRNIRKDRGLTQVALAEALGWPQQRLSAVESGSRRLDVMEYFVLTDKLGLSPEKALELILTLRPKGRGR</sequence>
<dbReference type="EMBL" id="AVCJ01000001">
    <property type="protein sequence ID" value="KFL37892.1"/>
    <property type="molecule type" value="Genomic_DNA"/>
</dbReference>
<dbReference type="RefSeq" id="WP_034220264.1">
    <property type="nucleotide sequence ID" value="NZ_AVCJ01000001.1"/>
</dbReference>
<gene>
    <name evidence="2" type="ORF">N788_01605</name>
</gene>
<dbReference type="SMART" id="SM00530">
    <property type="entry name" value="HTH_XRE"/>
    <property type="match status" value="1"/>
</dbReference>
<evidence type="ECO:0000313" key="3">
    <source>
        <dbReference type="Proteomes" id="UP000029085"/>
    </source>
</evidence>
<evidence type="ECO:0000259" key="1">
    <source>
        <dbReference type="PROSITE" id="PS50943"/>
    </source>
</evidence>
<dbReference type="InterPro" id="IPR001387">
    <property type="entry name" value="Cro/C1-type_HTH"/>
</dbReference>
<name>A0A087MLY9_9GAMM</name>
<dbReference type="Pfam" id="PF01381">
    <property type="entry name" value="HTH_3"/>
    <property type="match status" value="1"/>
</dbReference>
<dbReference type="Proteomes" id="UP000029085">
    <property type="component" value="Unassembled WGS sequence"/>
</dbReference>
<dbReference type="GO" id="GO:0003677">
    <property type="term" value="F:DNA binding"/>
    <property type="evidence" value="ECO:0007669"/>
    <property type="project" value="InterPro"/>
</dbReference>
<dbReference type="Gene3D" id="1.10.260.40">
    <property type="entry name" value="lambda repressor-like DNA-binding domains"/>
    <property type="match status" value="1"/>
</dbReference>
<dbReference type="AlphaFoldDB" id="A0A087MLY9"/>
<keyword evidence="3" id="KW-1185">Reference proteome</keyword>
<feature type="domain" description="HTH cro/C1-type" evidence="1">
    <location>
        <begin position="18"/>
        <end position="72"/>
    </location>
</feature>
<reference evidence="3" key="1">
    <citation type="submission" date="2013-08" db="EMBL/GenBank/DDBJ databases">
        <title>Genome sequencing of Arenimonas donghaensis.</title>
        <authorList>
            <person name="Chen F."/>
            <person name="Wang G."/>
        </authorList>
    </citation>
    <scope>NUCLEOTIDE SEQUENCE [LARGE SCALE GENOMIC DNA]</scope>
    <source>
        <strain evidence="3">HO3-R19</strain>
    </source>
</reference>
<organism evidence="2 3">
    <name type="scientific">Arenimonas donghaensis DSM 18148 = HO3-R19</name>
    <dbReference type="NCBI Taxonomy" id="1121014"/>
    <lineage>
        <taxon>Bacteria</taxon>
        <taxon>Pseudomonadati</taxon>
        <taxon>Pseudomonadota</taxon>
        <taxon>Gammaproteobacteria</taxon>
        <taxon>Lysobacterales</taxon>
        <taxon>Lysobacteraceae</taxon>
        <taxon>Arenimonas</taxon>
    </lineage>
</organism>
<dbReference type="SUPFAM" id="SSF47413">
    <property type="entry name" value="lambda repressor-like DNA-binding domains"/>
    <property type="match status" value="1"/>
</dbReference>
<reference evidence="2 3" key="2">
    <citation type="journal article" date="2015" name="Stand. Genomic Sci.">
        <title>High quality draft genomic sequence of Arenimonas donghaensis DSM 18148(T).</title>
        <authorList>
            <person name="Chen F."/>
            <person name="Wang H."/>
            <person name="Cao Y."/>
            <person name="Li X."/>
            <person name="Wang G."/>
        </authorList>
    </citation>
    <scope>NUCLEOTIDE SEQUENCE [LARGE SCALE GENOMIC DNA]</scope>
    <source>
        <strain evidence="2 3">HO3-R19</strain>
    </source>
</reference>
<dbReference type="InterPro" id="IPR010982">
    <property type="entry name" value="Lambda_DNA-bd_dom_sf"/>
</dbReference>
<proteinExistence type="predicted"/>
<dbReference type="PROSITE" id="PS50943">
    <property type="entry name" value="HTH_CROC1"/>
    <property type="match status" value="1"/>
</dbReference>
<dbReference type="STRING" id="1121014.N788_01605"/>
<comment type="caution">
    <text evidence="2">The sequence shown here is derived from an EMBL/GenBank/DDBJ whole genome shotgun (WGS) entry which is preliminary data.</text>
</comment>
<accession>A0A087MLY9</accession>
<dbReference type="OrthoDB" id="9803379at2"/>
<dbReference type="CDD" id="cd00093">
    <property type="entry name" value="HTH_XRE"/>
    <property type="match status" value="1"/>
</dbReference>
<protein>
    <recommendedName>
        <fullName evidence="1">HTH cro/C1-type domain-containing protein</fullName>
    </recommendedName>
</protein>
<evidence type="ECO:0000313" key="2">
    <source>
        <dbReference type="EMBL" id="KFL37892.1"/>
    </source>
</evidence>